<dbReference type="Gene3D" id="3.30.1050.10">
    <property type="entry name" value="SCP2 sterol-binding domain"/>
    <property type="match status" value="1"/>
</dbReference>
<dbReference type="AlphaFoldDB" id="A0A1C6TBE3"/>
<dbReference type="InterPro" id="IPR003033">
    <property type="entry name" value="SCP2_sterol-bd_dom"/>
</dbReference>
<dbReference type="Proteomes" id="UP000199413">
    <property type="component" value="Unassembled WGS sequence"/>
</dbReference>
<sequence>MAEPTTKFFEDLDRRGFDPRLEKTSGTLRFDLHEGPQTTHWLLRIDRGKLEVRQEDLSADTIVGTAPRLFDELVTGEENAIAAMLRGDMTVSGNLRLVLQFERVFPGPPESRGPRRVFQREVR</sequence>
<organism evidence="2 3">
    <name type="scientific">Micromonospora rhizosphaerae</name>
    <dbReference type="NCBI Taxonomy" id="568872"/>
    <lineage>
        <taxon>Bacteria</taxon>
        <taxon>Bacillati</taxon>
        <taxon>Actinomycetota</taxon>
        <taxon>Actinomycetes</taxon>
        <taxon>Micromonosporales</taxon>
        <taxon>Micromonosporaceae</taxon>
        <taxon>Micromonospora</taxon>
    </lineage>
</organism>
<reference evidence="3" key="1">
    <citation type="submission" date="2016-06" db="EMBL/GenBank/DDBJ databases">
        <authorList>
            <person name="Varghese N."/>
            <person name="Submissions Spin"/>
        </authorList>
    </citation>
    <scope>NUCLEOTIDE SEQUENCE [LARGE SCALE GENOMIC DNA]</scope>
    <source>
        <strain evidence="3">DSM 45431</strain>
    </source>
</reference>
<evidence type="ECO:0000313" key="3">
    <source>
        <dbReference type="Proteomes" id="UP000199413"/>
    </source>
</evidence>
<dbReference type="SUPFAM" id="SSF55718">
    <property type="entry name" value="SCP-like"/>
    <property type="match status" value="1"/>
</dbReference>
<feature type="domain" description="SCP2" evidence="1">
    <location>
        <begin position="18"/>
        <end position="105"/>
    </location>
</feature>
<accession>A0A1C6TBE3</accession>
<keyword evidence="3" id="KW-1185">Reference proteome</keyword>
<protein>
    <submittedName>
        <fullName evidence="2">SCP-2 sterol transfer family protein</fullName>
    </submittedName>
</protein>
<dbReference type="OrthoDB" id="3382099at2"/>
<dbReference type="RefSeq" id="WP_091347144.1">
    <property type="nucleotide sequence ID" value="NZ_FMHV01000002.1"/>
</dbReference>
<dbReference type="EMBL" id="FMHV01000002">
    <property type="protein sequence ID" value="SCL39094.1"/>
    <property type="molecule type" value="Genomic_DNA"/>
</dbReference>
<evidence type="ECO:0000313" key="2">
    <source>
        <dbReference type="EMBL" id="SCL39094.1"/>
    </source>
</evidence>
<proteinExistence type="predicted"/>
<evidence type="ECO:0000259" key="1">
    <source>
        <dbReference type="Pfam" id="PF02036"/>
    </source>
</evidence>
<dbReference type="InterPro" id="IPR036527">
    <property type="entry name" value="SCP2_sterol-bd_dom_sf"/>
</dbReference>
<dbReference type="Pfam" id="PF02036">
    <property type="entry name" value="SCP2"/>
    <property type="match status" value="1"/>
</dbReference>
<gene>
    <name evidence="2" type="ORF">GA0070624_6446</name>
</gene>
<name>A0A1C6TBE3_9ACTN</name>